<comment type="subcellular location">
    <subcellularLocation>
        <location evidence="1">Nucleus</location>
    </subcellularLocation>
</comment>
<evidence type="ECO:0000313" key="7">
    <source>
        <dbReference type="EMBL" id="CAD2196503.1"/>
    </source>
</evidence>
<keyword evidence="2" id="KW-0479">Metal-binding</keyword>
<evidence type="ECO:0000256" key="2">
    <source>
        <dbReference type="ARBA" id="ARBA00022723"/>
    </source>
</evidence>
<dbReference type="Pfam" id="PF05699">
    <property type="entry name" value="Dimer_Tnp_hAT"/>
    <property type="match status" value="1"/>
</dbReference>
<evidence type="ECO:0000313" key="8">
    <source>
        <dbReference type="Proteomes" id="UP000580250"/>
    </source>
</evidence>
<sequence length="379" mass="43957">MAESEIDNDNSLCDVNETEDITIEKNRSKLDLTEPAHCFLRYYSYVRGEKVAKCRLCKKLIGRKDGSTTGMERAHVLIQDCTTRWNSSYYMIRRIVEQQRVLIMTQIDFPDVILPKFELLKNVLEVLKPFEIFTEKLSVRKESISSVLPAYKYLLSSLQDSNLDLPSIKNLKSVIKCGLRSRMEKYENKRFLVVSTIIDPRYKNNQNIFSDSNDRICNKQLLISEIQSILHPERRYSTDSPDANFPKNTHNGDDDDILSAFLAPTVMEFEDEFDSGNSSSQKSKIVDDSSQKSKIVDEVEEFLKAPLQKPSIDPIEYWKENTIYPSIKKIVKKYLSAPPSTVESERTFSHLSNIYSAKRNQLTPEHGKRQLFLHFNYDY</sequence>
<dbReference type="EMBL" id="CAJEWN010001325">
    <property type="protein sequence ID" value="CAD2196503.1"/>
    <property type="molecule type" value="Genomic_DNA"/>
</dbReference>
<dbReference type="SUPFAM" id="SSF53098">
    <property type="entry name" value="Ribonuclease H-like"/>
    <property type="match status" value="1"/>
</dbReference>
<dbReference type="GO" id="GO:0005634">
    <property type="term" value="C:nucleus"/>
    <property type="evidence" value="ECO:0007669"/>
    <property type="project" value="UniProtKB-SubCell"/>
</dbReference>
<dbReference type="OrthoDB" id="1607513at2759"/>
<keyword evidence="3" id="KW-0863">Zinc-finger</keyword>
<evidence type="ECO:0000259" key="6">
    <source>
        <dbReference type="Pfam" id="PF05699"/>
    </source>
</evidence>
<dbReference type="GO" id="GO:0046983">
    <property type="term" value="F:protein dimerization activity"/>
    <property type="evidence" value="ECO:0007669"/>
    <property type="project" value="InterPro"/>
</dbReference>
<dbReference type="PANTHER" id="PTHR46481:SF10">
    <property type="entry name" value="ZINC FINGER BED DOMAIN-CONTAINING PROTEIN 39"/>
    <property type="match status" value="1"/>
</dbReference>
<dbReference type="PANTHER" id="PTHR46481">
    <property type="entry name" value="ZINC FINGER BED DOMAIN-CONTAINING PROTEIN 4"/>
    <property type="match status" value="1"/>
</dbReference>
<evidence type="ECO:0000256" key="5">
    <source>
        <dbReference type="ARBA" id="ARBA00023242"/>
    </source>
</evidence>
<dbReference type="InterPro" id="IPR008906">
    <property type="entry name" value="HATC_C_dom"/>
</dbReference>
<gene>
    <name evidence="7" type="ORF">MENT_LOCUS49674</name>
</gene>
<reference evidence="7 8" key="1">
    <citation type="submission" date="2020-08" db="EMBL/GenBank/DDBJ databases">
        <authorList>
            <person name="Koutsovoulos G."/>
            <person name="Danchin GJ E."/>
        </authorList>
    </citation>
    <scope>NUCLEOTIDE SEQUENCE [LARGE SCALE GENOMIC DNA]</scope>
</reference>
<comment type="caution">
    <text evidence="7">The sequence shown here is derived from an EMBL/GenBank/DDBJ whole genome shotgun (WGS) entry which is preliminary data.</text>
</comment>
<evidence type="ECO:0000256" key="4">
    <source>
        <dbReference type="ARBA" id="ARBA00022833"/>
    </source>
</evidence>
<keyword evidence="5" id="KW-0539">Nucleus</keyword>
<dbReference type="GO" id="GO:0008270">
    <property type="term" value="F:zinc ion binding"/>
    <property type="evidence" value="ECO:0007669"/>
    <property type="project" value="UniProtKB-KW"/>
</dbReference>
<dbReference type="InterPro" id="IPR012337">
    <property type="entry name" value="RNaseH-like_sf"/>
</dbReference>
<protein>
    <recommendedName>
        <fullName evidence="6">HAT C-terminal dimerisation domain-containing protein</fullName>
    </recommendedName>
</protein>
<keyword evidence="4" id="KW-0862">Zinc</keyword>
<evidence type="ECO:0000256" key="3">
    <source>
        <dbReference type="ARBA" id="ARBA00022771"/>
    </source>
</evidence>
<dbReference type="InterPro" id="IPR052035">
    <property type="entry name" value="ZnF_BED_domain_contain"/>
</dbReference>
<dbReference type="Proteomes" id="UP000580250">
    <property type="component" value="Unassembled WGS sequence"/>
</dbReference>
<evidence type="ECO:0000256" key="1">
    <source>
        <dbReference type="ARBA" id="ARBA00004123"/>
    </source>
</evidence>
<name>A0A6V7XB93_MELEN</name>
<dbReference type="AlphaFoldDB" id="A0A6V7XB93"/>
<organism evidence="7 8">
    <name type="scientific">Meloidogyne enterolobii</name>
    <name type="common">Root-knot nematode worm</name>
    <name type="synonym">Meloidogyne mayaguensis</name>
    <dbReference type="NCBI Taxonomy" id="390850"/>
    <lineage>
        <taxon>Eukaryota</taxon>
        <taxon>Metazoa</taxon>
        <taxon>Ecdysozoa</taxon>
        <taxon>Nematoda</taxon>
        <taxon>Chromadorea</taxon>
        <taxon>Rhabditida</taxon>
        <taxon>Tylenchina</taxon>
        <taxon>Tylenchomorpha</taxon>
        <taxon>Tylenchoidea</taxon>
        <taxon>Meloidogynidae</taxon>
        <taxon>Meloidogyninae</taxon>
        <taxon>Meloidogyne</taxon>
    </lineage>
</organism>
<proteinExistence type="predicted"/>
<accession>A0A6V7XB93</accession>
<feature type="domain" description="HAT C-terminal dimerisation" evidence="6">
    <location>
        <begin position="298"/>
        <end position="376"/>
    </location>
</feature>